<evidence type="ECO:0000313" key="1">
    <source>
        <dbReference type="EMBL" id="PKZ41746.1"/>
    </source>
</evidence>
<accession>A0A2I1PAT3</accession>
<organism evidence="1 2">
    <name type="scientific">Kytococcus schroeteri</name>
    <dbReference type="NCBI Taxonomy" id="138300"/>
    <lineage>
        <taxon>Bacteria</taxon>
        <taxon>Bacillati</taxon>
        <taxon>Actinomycetota</taxon>
        <taxon>Actinomycetes</taxon>
        <taxon>Micrococcales</taxon>
        <taxon>Kytococcaceae</taxon>
        <taxon>Kytococcus</taxon>
    </lineage>
</organism>
<gene>
    <name evidence="1" type="ORF">CYJ76_05680</name>
</gene>
<dbReference type="RefSeq" id="WP_070705248.1">
    <property type="nucleotide sequence ID" value="NZ_JBHLVH010000001.1"/>
</dbReference>
<dbReference type="AlphaFoldDB" id="A0A2I1PAT3"/>
<proteinExistence type="predicted"/>
<keyword evidence="2" id="KW-1185">Reference proteome</keyword>
<comment type="caution">
    <text evidence="1">The sequence shown here is derived from an EMBL/GenBank/DDBJ whole genome shotgun (WGS) entry which is preliminary data.</text>
</comment>
<sequence>MIKRTSIATATVSLLSALLITTEDDPGPTSTPPEETALVAATTAPESPEHEFNARLAEWLQENGDVYSTAEITSPSSAEVILTAGGRSRDTSLLTSTPGMTVSIRYSGTMTQDQMTQHQLAAMSATGSEYTESHPESGIIDVYVPHADNALHGALSATTSLQAEGLSIRVIEDPTVTTQPEHSFKGGGALNDGNCTAGWAIKNVFGSRQGIVTADHCTGMSRSTFSPAGILPGYGAFLAL</sequence>
<evidence type="ECO:0000313" key="2">
    <source>
        <dbReference type="Proteomes" id="UP000234206"/>
    </source>
</evidence>
<dbReference type="EMBL" id="PKIZ01000009">
    <property type="protein sequence ID" value="PKZ41746.1"/>
    <property type="molecule type" value="Genomic_DNA"/>
</dbReference>
<protein>
    <submittedName>
        <fullName evidence="1">Uncharacterized protein</fullName>
    </submittedName>
</protein>
<reference evidence="1 2" key="1">
    <citation type="submission" date="2017-12" db="EMBL/GenBank/DDBJ databases">
        <title>Phylogenetic diversity of female urinary microbiome.</title>
        <authorList>
            <person name="Thomas-White K."/>
            <person name="Wolfe A.J."/>
        </authorList>
    </citation>
    <scope>NUCLEOTIDE SEQUENCE [LARGE SCALE GENOMIC DNA]</scope>
    <source>
        <strain evidence="1 2">UMB1298</strain>
    </source>
</reference>
<name>A0A2I1PAT3_9MICO</name>
<dbReference type="Proteomes" id="UP000234206">
    <property type="component" value="Unassembled WGS sequence"/>
</dbReference>